<feature type="transmembrane region" description="Helical" evidence="3">
    <location>
        <begin position="36"/>
        <end position="53"/>
    </location>
</feature>
<accession>A0A8J6JE04</accession>
<dbReference type="RefSeq" id="WP_186919574.1">
    <property type="nucleotide sequence ID" value="NZ_JACOPQ010000009.1"/>
</dbReference>
<keyword evidence="3" id="KW-0812">Transmembrane</keyword>
<keyword evidence="5" id="KW-1185">Reference proteome</keyword>
<feature type="transmembrane region" description="Helical" evidence="3">
    <location>
        <begin position="114"/>
        <end position="132"/>
    </location>
</feature>
<feature type="transmembrane region" description="Helical" evidence="3">
    <location>
        <begin position="59"/>
        <end position="77"/>
    </location>
</feature>
<feature type="region of interest" description="Disordered" evidence="2">
    <location>
        <begin position="275"/>
        <end position="295"/>
    </location>
</feature>
<dbReference type="EMBL" id="JACOPQ010000009">
    <property type="protein sequence ID" value="MBC5737776.1"/>
    <property type="molecule type" value="Genomic_DNA"/>
</dbReference>
<dbReference type="Proteomes" id="UP000607645">
    <property type="component" value="Unassembled WGS sequence"/>
</dbReference>
<feature type="transmembrane region" description="Helical" evidence="3">
    <location>
        <begin position="6"/>
        <end position="24"/>
    </location>
</feature>
<protein>
    <submittedName>
        <fullName evidence="4">Uncharacterized protein</fullName>
    </submittedName>
</protein>
<name>A0A8J6JE04_9FIRM</name>
<proteinExistence type="predicted"/>
<feature type="transmembrane region" description="Helical" evidence="3">
    <location>
        <begin position="181"/>
        <end position="201"/>
    </location>
</feature>
<evidence type="ECO:0000256" key="1">
    <source>
        <dbReference type="SAM" id="Coils"/>
    </source>
</evidence>
<keyword evidence="3" id="KW-0472">Membrane</keyword>
<gene>
    <name evidence="4" type="ORF">H8S62_12240</name>
</gene>
<evidence type="ECO:0000313" key="5">
    <source>
        <dbReference type="Proteomes" id="UP000607645"/>
    </source>
</evidence>
<comment type="caution">
    <text evidence="4">The sequence shown here is derived from an EMBL/GenBank/DDBJ whole genome shotgun (WGS) entry which is preliminary data.</text>
</comment>
<feature type="coiled-coil region" evidence="1">
    <location>
        <begin position="207"/>
        <end position="234"/>
    </location>
</feature>
<sequence>MLDAVLDLLSSAVISPLFFCYAYLLNDQWRIPRWSLAALAAASGLSAQIIAGFTAVPVAARIGFIMLCNVAALLLCSRVRDARFLFVLCTAGMLMFMMTADCGIFAYPLGIHRFYVRLVMDGLVLGVSAVFFRKGFLEVFRSVGRGWAFLSLFPVTLGGVFAVLLIQPGYLIRYAQPETRLIAGAFSLLAVVVYGTFFRFFQLLNAQQQTELDRQLLQTQLETLERELGERQAEEERERILRHDLRHHLHMLAACLEQGDLDAAGRVAENLAETEGLSRLSSRETAAPEGEGAGR</sequence>
<evidence type="ECO:0000256" key="3">
    <source>
        <dbReference type="SAM" id="Phobius"/>
    </source>
</evidence>
<evidence type="ECO:0000313" key="4">
    <source>
        <dbReference type="EMBL" id="MBC5737776.1"/>
    </source>
</evidence>
<keyword evidence="3" id="KW-1133">Transmembrane helix</keyword>
<dbReference type="AlphaFoldDB" id="A0A8J6JE04"/>
<keyword evidence="1" id="KW-0175">Coiled coil</keyword>
<evidence type="ECO:0000256" key="2">
    <source>
        <dbReference type="SAM" id="MobiDB-lite"/>
    </source>
</evidence>
<feature type="transmembrane region" description="Helical" evidence="3">
    <location>
        <begin position="144"/>
        <end position="166"/>
    </location>
</feature>
<organism evidence="4 5">
    <name type="scientific">Lawsonibacter faecis</name>
    <dbReference type="NCBI Taxonomy" id="2763052"/>
    <lineage>
        <taxon>Bacteria</taxon>
        <taxon>Bacillati</taxon>
        <taxon>Bacillota</taxon>
        <taxon>Clostridia</taxon>
        <taxon>Eubacteriales</taxon>
        <taxon>Oscillospiraceae</taxon>
        <taxon>Lawsonibacter</taxon>
    </lineage>
</organism>
<feature type="transmembrane region" description="Helical" evidence="3">
    <location>
        <begin position="84"/>
        <end position="108"/>
    </location>
</feature>
<reference evidence="4" key="1">
    <citation type="submission" date="2020-08" db="EMBL/GenBank/DDBJ databases">
        <title>Genome public.</title>
        <authorList>
            <person name="Liu C."/>
            <person name="Sun Q."/>
        </authorList>
    </citation>
    <scope>NUCLEOTIDE SEQUENCE</scope>
    <source>
        <strain evidence="4">NSJ-52</strain>
    </source>
</reference>